<dbReference type="EMBL" id="CP136601">
    <property type="protein sequence ID" value="WOH45183.1"/>
    <property type="molecule type" value="Genomic_DNA"/>
</dbReference>
<evidence type="ECO:0000313" key="3">
    <source>
        <dbReference type="Proteomes" id="UP001302613"/>
    </source>
</evidence>
<keyword evidence="1 2" id="KW-0808">Transferase</keyword>
<protein>
    <submittedName>
        <fullName evidence="2">Glycosyltransferase</fullName>
        <ecNumber evidence="2">2.4.-.-</ecNumber>
    </submittedName>
</protein>
<accession>A0ABZ0H5I7</accession>
<evidence type="ECO:0000256" key="1">
    <source>
        <dbReference type="ARBA" id="ARBA00022679"/>
    </source>
</evidence>
<dbReference type="Pfam" id="PF13692">
    <property type="entry name" value="Glyco_trans_1_4"/>
    <property type="match status" value="1"/>
</dbReference>
<keyword evidence="3" id="KW-1185">Reference proteome</keyword>
<dbReference type="SUPFAM" id="SSF53756">
    <property type="entry name" value="UDP-Glycosyltransferase/glycogen phosphorylase"/>
    <property type="match status" value="1"/>
</dbReference>
<dbReference type="EC" id="2.4.-.-" evidence="2"/>
<proteinExistence type="predicted"/>
<dbReference type="RefSeq" id="WP_234103909.1">
    <property type="nucleotide sequence ID" value="NZ_CP136601.1"/>
</dbReference>
<dbReference type="PANTHER" id="PTHR46401:SF2">
    <property type="entry name" value="GLYCOSYLTRANSFERASE WBBK-RELATED"/>
    <property type="match status" value="1"/>
</dbReference>
<evidence type="ECO:0000313" key="2">
    <source>
        <dbReference type="EMBL" id="WOH45183.1"/>
    </source>
</evidence>
<gene>
    <name evidence="2" type="ORF">RY846_08460</name>
</gene>
<dbReference type="GO" id="GO:0016757">
    <property type="term" value="F:glycosyltransferase activity"/>
    <property type="evidence" value="ECO:0007669"/>
    <property type="project" value="UniProtKB-KW"/>
</dbReference>
<dbReference type="Proteomes" id="UP001302613">
    <property type="component" value="Chromosome"/>
</dbReference>
<keyword evidence="2" id="KW-0328">Glycosyltransferase</keyword>
<dbReference type="PANTHER" id="PTHR46401">
    <property type="entry name" value="GLYCOSYLTRANSFERASE WBBK-RELATED"/>
    <property type="match status" value="1"/>
</dbReference>
<sequence>MSAKKFCLISINSYNELTGGGVYLRTLVSFLNKQNVELTLVDKDISEKNFDVPAAKHFSLSKGLLQDVISRALLLPSFYMVHLFTILRICRGNDIIGIHNSRLGIICYLIKLFFPKKNIILFTDNFEFNLISQKKATVTSIYEKLIIRFNEWLGLYISDLVTYITENDRELMNDYYKNCQQKHLVIPVVYENTQSKNSISFAFINKINILNADSRRKLVFTASFDFFPNVEAAYKIIEKAKDNNNVVFVLAGRKLSSLSLGKNENVYMFEDLSNDEMSVLLSSCDVFYSPLMLGSGMKTKVAEALSYGLHVYGSKHTMIGYEEIKDNKECITLMNDISEPLPAHVIAGVFDKANICAVQKTYYSPARFSGSELNTTFGVKS</sequence>
<organism evidence="2 3">
    <name type="scientific">Citrobacter portucalensis</name>
    <dbReference type="NCBI Taxonomy" id="1639133"/>
    <lineage>
        <taxon>Bacteria</taxon>
        <taxon>Pseudomonadati</taxon>
        <taxon>Pseudomonadota</taxon>
        <taxon>Gammaproteobacteria</taxon>
        <taxon>Enterobacterales</taxon>
        <taxon>Enterobacteriaceae</taxon>
        <taxon>Citrobacter</taxon>
        <taxon>Citrobacter freundii complex</taxon>
    </lineage>
</organism>
<dbReference type="Gene3D" id="3.40.50.2000">
    <property type="entry name" value="Glycogen Phosphorylase B"/>
    <property type="match status" value="1"/>
</dbReference>
<reference evidence="2 3" key="1">
    <citation type="submission" date="2023-10" db="EMBL/GenBank/DDBJ databases">
        <title>SFO-1, KPC-2, NDM-1 were first reported in Portuguese citrobacter collected clinically.</title>
        <authorList>
            <person name="Guo K."/>
        </authorList>
    </citation>
    <scope>NUCLEOTIDE SEQUENCE [LARGE SCALE GENOMIC DNA]</scope>
    <source>
        <strain evidence="2 3">L2724hy</strain>
    </source>
</reference>
<name>A0ABZ0H5I7_9ENTR</name>